<evidence type="ECO:0000256" key="10">
    <source>
        <dbReference type="SAM" id="MobiDB-lite"/>
    </source>
</evidence>
<dbReference type="InterPro" id="IPR004108">
    <property type="entry name" value="Fe_hydrogenase_lsu_C"/>
</dbReference>
<dbReference type="GO" id="GO:0051539">
    <property type="term" value="F:4 iron, 4 sulfur cluster binding"/>
    <property type="evidence" value="ECO:0007669"/>
    <property type="project" value="UniProtKB-KW"/>
</dbReference>
<dbReference type="Proteomes" id="UP000799118">
    <property type="component" value="Unassembled WGS sequence"/>
</dbReference>
<organism evidence="12 13">
    <name type="scientific">Gymnopus androsaceus JB14</name>
    <dbReference type="NCBI Taxonomy" id="1447944"/>
    <lineage>
        <taxon>Eukaryota</taxon>
        <taxon>Fungi</taxon>
        <taxon>Dikarya</taxon>
        <taxon>Basidiomycota</taxon>
        <taxon>Agaricomycotina</taxon>
        <taxon>Agaricomycetes</taxon>
        <taxon>Agaricomycetidae</taxon>
        <taxon>Agaricales</taxon>
        <taxon>Marasmiineae</taxon>
        <taxon>Omphalotaceae</taxon>
        <taxon>Gymnopus</taxon>
    </lineage>
</organism>
<feature type="compositionally biased region" description="Polar residues" evidence="10">
    <location>
        <begin position="540"/>
        <end position="551"/>
    </location>
</feature>
<name>A0A6A4IU64_9AGAR</name>
<dbReference type="OrthoDB" id="10253113at2759"/>
<evidence type="ECO:0000313" key="13">
    <source>
        <dbReference type="Proteomes" id="UP000799118"/>
    </source>
</evidence>
<dbReference type="Gene3D" id="3.40.50.1780">
    <property type="match status" value="1"/>
</dbReference>
<keyword evidence="6" id="KW-0408">Iron</keyword>
<keyword evidence="7" id="KW-0411">Iron-sulfur</keyword>
<keyword evidence="13" id="KW-1185">Reference proteome</keyword>
<dbReference type="EMBL" id="ML769383">
    <property type="protein sequence ID" value="KAE9411477.1"/>
    <property type="molecule type" value="Genomic_DNA"/>
</dbReference>
<feature type="compositionally biased region" description="Polar residues" evidence="10">
    <location>
        <begin position="323"/>
        <end position="333"/>
    </location>
</feature>
<evidence type="ECO:0000256" key="7">
    <source>
        <dbReference type="ARBA" id="ARBA00023014"/>
    </source>
</evidence>
<evidence type="ECO:0000256" key="2">
    <source>
        <dbReference type="ARBA" id="ARBA00015854"/>
    </source>
</evidence>
<evidence type="ECO:0000256" key="3">
    <source>
        <dbReference type="ARBA" id="ARBA00017073"/>
    </source>
</evidence>
<dbReference type="FunFam" id="3.30.70.20:FF:000042">
    <property type="entry name" value="Cytosolic Fe-S cluster assembly factor NAR1"/>
    <property type="match status" value="1"/>
</dbReference>
<evidence type="ECO:0000256" key="4">
    <source>
        <dbReference type="ARBA" id="ARBA00022485"/>
    </source>
</evidence>
<keyword evidence="4" id="KW-0004">4Fe-4S</keyword>
<comment type="function">
    <text evidence="8">Component of the cytosolic Fe/S protein assembly machinery. Required for maturation of extramitochondrial Fe/S proteins. May play a role in the transfer of pre-assembled Fe/S clusters to target apoproteins.</text>
</comment>
<comment type="similarity">
    <text evidence="1">Belongs to the NARF family.</text>
</comment>
<evidence type="ECO:0000256" key="8">
    <source>
        <dbReference type="ARBA" id="ARBA00025099"/>
    </source>
</evidence>
<dbReference type="Pfam" id="PF02906">
    <property type="entry name" value="Fe_hyd_lg_C"/>
    <property type="match status" value="1"/>
</dbReference>
<evidence type="ECO:0000256" key="9">
    <source>
        <dbReference type="ARBA" id="ARBA00031269"/>
    </source>
</evidence>
<sequence>MAFSGALTLTDLNDFITPSQACIKPVEQILPKEEKQPGAASNEIRIDLNGLYYEVNDSTSIGGHAAPGKKLEQAQISLNDCLACSGCITSAESVLITLQSHNEVLDFLNSNAIADNASRKVPIISIAPQSLASLAASLSSSSSASLTSRQILRRLRVFCTEALGFAHVFDTTFARHVALREHVKEFEERKEKHRLRDQSQESEGGTALPMLASACPGWICYAEKAHPEMLPFIASTKSPQQIMGTLVKDWMGKKWGKRPDEIYHVSVMPCYDKKLEASRSDFYNEIYATRDVDCVITTGEIELLVQEKGWDLSLPVPGENSFGPSLTASSGPSEASFPELMHHSGSSSGSYLHSIIDYLQRTSQTPLSLTVKQIRNADYEEFVLRRDTGTDTEGEVVFKGAKCYGFRNLQNVVRKVGKESGVRVGVGAAGRLKGRAAVVKRSKRGQEINLDKGYDYVEVMACPGGCVNGGGQSKPPTNLGGAVDAEGFSRDWEENGVSLEDSSVIQGAKWGNKEWTKRVETAYWHDLPTPPASPVLDGNHMTNSGESTGNESEIRNEIVMMADRLSIDISDELCRKLDGSGPEQKVFRTNYRAVESEVIGWQ</sequence>
<evidence type="ECO:0000256" key="6">
    <source>
        <dbReference type="ARBA" id="ARBA00023004"/>
    </source>
</evidence>
<dbReference type="SUPFAM" id="SSF53920">
    <property type="entry name" value="Fe-only hydrogenase"/>
    <property type="match status" value="1"/>
</dbReference>
<dbReference type="AlphaFoldDB" id="A0A6A4IU64"/>
<dbReference type="InterPro" id="IPR050340">
    <property type="entry name" value="Cytosolic_Fe-S_CAF"/>
</dbReference>
<evidence type="ECO:0000256" key="1">
    <source>
        <dbReference type="ARBA" id="ARBA00006596"/>
    </source>
</evidence>
<protein>
    <recommendedName>
        <fullName evidence="2">Cytosolic Fe-S cluster assembly factor NAR1</fullName>
    </recommendedName>
    <alternativeName>
        <fullName evidence="3">Cytosolic Fe-S cluster assembly factor nar1</fullName>
    </alternativeName>
    <alternativeName>
        <fullName evidence="9">Nuclear architecture-related protein 1</fullName>
    </alternativeName>
</protein>
<dbReference type="PANTHER" id="PTHR11615">
    <property type="entry name" value="NITRATE, FORMATE, IRON DEHYDROGENASE"/>
    <property type="match status" value="1"/>
</dbReference>
<accession>A0A6A4IU64</accession>
<reference evidence="12" key="1">
    <citation type="journal article" date="2019" name="Environ. Microbiol.">
        <title>Fungal ecological strategies reflected in gene transcription - a case study of two litter decomposers.</title>
        <authorList>
            <person name="Barbi F."/>
            <person name="Kohler A."/>
            <person name="Barry K."/>
            <person name="Baskaran P."/>
            <person name="Daum C."/>
            <person name="Fauchery L."/>
            <person name="Ihrmark K."/>
            <person name="Kuo A."/>
            <person name="LaButti K."/>
            <person name="Lipzen A."/>
            <person name="Morin E."/>
            <person name="Grigoriev I.V."/>
            <person name="Henrissat B."/>
            <person name="Lindahl B."/>
            <person name="Martin F."/>
        </authorList>
    </citation>
    <scope>NUCLEOTIDE SEQUENCE</scope>
    <source>
        <strain evidence="12">JB14</strain>
    </source>
</reference>
<dbReference type="GO" id="GO:0046872">
    <property type="term" value="F:metal ion binding"/>
    <property type="evidence" value="ECO:0007669"/>
    <property type="project" value="UniProtKB-KW"/>
</dbReference>
<dbReference type="InterPro" id="IPR009016">
    <property type="entry name" value="Fe_hydrogenase"/>
</dbReference>
<proteinExistence type="inferred from homology"/>
<feature type="region of interest" description="Disordered" evidence="10">
    <location>
        <begin position="529"/>
        <end position="551"/>
    </location>
</feature>
<evidence type="ECO:0000259" key="11">
    <source>
        <dbReference type="Pfam" id="PF02906"/>
    </source>
</evidence>
<feature type="domain" description="Iron hydrogenase large subunit C-terminal" evidence="11">
    <location>
        <begin position="123"/>
        <end position="470"/>
    </location>
</feature>
<feature type="region of interest" description="Disordered" evidence="10">
    <location>
        <begin position="323"/>
        <end position="342"/>
    </location>
</feature>
<keyword evidence="5" id="KW-0479">Metal-binding</keyword>
<gene>
    <name evidence="12" type="ORF">BT96DRAFT_846150</name>
</gene>
<dbReference type="Gene3D" id="3.30.70.20">
    <property type="match status" value="1"/>
</dbReference>
<dbReference type="Gene3D" id="3.40.950.10">
    <property type="entry name" value="Fe-only Hydrogenase (Larger Subunit), Chain L, domain 3"/>
    <property type="match status" value="1"/>
</dbReference>
<evidence type="ECO:0000256" key="5">
    <source>
        <dbReference type="ARBA" id="ARBA00022723"/>
    </source>
</evidence>
<evidence type="ECO:0000313" key="12">
    <source>
        <dbReference type="EMBL" id="KAE9411477.1"/>
    </source>
</evidence>